<dbReference type="AlphaFoldDB" id="X8CKM0"/>
<protein>
    <submittedName>
        <fullName evidence="1">Uncharacterized protein</fullName>
    </submittedName>
</protein>
<organism evidence="1">
    <name type="scientific">Mycobacterium xenopi 4042</name>
    <dbReference type="NCBI Taxonomy" id="1299334"/>
    <lineage>
        <taxon>Bacteria</taxon>
        <taxon>Bacillati</taxon>
        <taxon>Actinomycetota</taxon>
        <taxon>Actinomycetes</taxon>
        <taxon>Mycobacteriales</taxon>
        <taxon>Mycobacteriaceae</taxon>
        <taxon>Mycobacterium</taxon>
    </lineage>
</organism>
<name>X8CKM0_MYCXE</name>
<dbReference type="EMBL" id="JAOB01000029">
    <property type="protein sequence ID" value="EUA56659.1"/>
    <property type="molecule type" value="Genomic_DNA"/>
</dbReference>
<evidence type="ECO:0000313" key="1">
    <source>
        <dbReference type="EMBL" id="EUA56659.1"/>
    </source>
</evidence>
<proteinExistence type="predicted"/>
<gene>
    <name evidence="1" type="ORF">I553_8711</name>
</gene>
<sequence>MFVGEQVGSGLQGSSARVERVGLSARCPWVASWTRRRHSSRALPASRTT</sequence>
<accession>X8CKM0</accession>
<comment type="caution">
    <text evidence="1">The sequence shown here is derived from an EMBL/GenBank/DDBJ whole genome shotgun (WGS) entry which is preliminary data.</text>
</comment>
<reference evidence="1" key="1">
    <citation type="submission" date="2014-01" db="EMBL/GenBank/DDBJ databases">
        <authorList>
            <person name="Brown-Elliot B."/>
            <person name="Wallace R."/>
            <person name="Lenaerts A."/>
            <person name="Ordway D."/>
            <person name="DeGroote M.A."/>
            <person name="Parker T."/>
            <person name="Sizemore C."/>
            <person name="Tallon L.J."/>
            <person name="Sadzewicz L.K."/>
            <person name="Sengamalay N."/>
            <person name="Fraser C.M."/>
            <person name="Hine E."/>
            <person name="Shefchek K.A."/>
            <person name="Das S.P."/>
            <person name="Tettelin H."/>
        </authorList>
    </citation>
    <scope>NUCLEOTIDE SEQUENCE [LARGE SCALE GENOMIC DNA]</scope>
    <source>
        <strain evidence="1">4042</strain>
    </source>
</reference>